<organism evidence="2">
    <name type="scientific">candidate division WOR-3 bacterium</name>
    <dbReference type="NCBI Taxonomy" id="2052148"/>
    <lineage>
        <taxon>Bacteria</taxon>
        <taxon>Bacteria division WOR-3</taxon>
    </lineage>
</organism>
<protein>
    <submittedName>
        <fullName evidence="2">Uncharacterized protein</fullName>
    </submittedName>
</protein>
<accession>A0A7V3KMZ2</accession>
<dbReference type="EMBL" id="DTGD01000075">
    <property type="protein sequence ID" value="HGB35646.1"/>
    <property type="molecule type" value="Genomic_DNA"/>
</dbReference>
<dbReference type="AlphaFoldDB" id="A0A7V3KMZ2"/>
<gene>
    <name evidence="2" type="ORF">ENV38_01905</name>
</gene>
<keyword evidence="1" id="KW-0472">Membrane</keyword>
<keyword evidence="1" id="KW-1133">Transmembrane helix</keyword>
<proteinExistence type="predicted"/>
<name>A0A7V3KMZ2_UNCW3</name>
<sequence>MVKVTQWVILLIGVVVLPLLKQLVPYLKAEAAKTETEIDDALVGAFEVVISALESGQIFVPKK</sequence>
<feature type="transmembrane region" description="Helical" evidence="1">
    <location>
        <begin position="6"/>
        <end position="24"/>
    </location>
</feature>
<evidence type="ECO:0000256" key="1">
    <source>
        <dbReference type="SAM" id="Phobius"/>
    </source>
</evidence>
<keyword evidence="1" id="KW-0812">Transmembrane</keyword>
<reference evidence="2" key="1">
    <citation type="journal article" date="2020" name="mSystems">
        <title>Genome- and Community-Level Interaction Insights into Carbon Utilization and Element Cycling Functions of Hydrothermarchaeota in Hydrothermal Sediment.</title>
        <authorList>
            <person name="Zhou Z."/>
            <person name="Liu Y."/>
            <person name="Xu W."/>
            <person name="Pan J."/>
            <person name="Luo Z.H."/>
            <person name="Li M."/>
        </authorList>
    </citation>
    <scope>NUCLEOTIDE SEQUENCE [LARGE SCALE GENOMIC DNA]</scope>
    <source>
        <strain evidence="2">SpSt-754</strain>
    </source>
</reference>
<comment type="caution">
    <text evidence="2">The sequence shown here is derived from an EMBL/GenBank/DDBJ whole genome shotgun (WGS) entry which is preliminary data.</text>
</comment>
<evidence type="ECO:0000313" key="2">
    <source>
        <dbReference type="EMBL" id="HGB35646.1"/>
    </source>
</evidence>